<comment type="caution">
    <text evidence="1">The sequence shown here is derived from an EMBL/GenBank/DDBJ whole genome shotgun (WGS) entry which is preliminary data.</text>
</comment>
<proteinExistence type="predicted"/>
<dbReference type="Proteomes" id="UP001054837">
    <property type="component" value="Unassembled WGS sequence"/>
</dbReference>
<sequence>MALMLRDGNGSRGNKIFRALDNSEKKLNPLSFYGRNLIFGLTFGRDIYIIWPTHYWLRTKLLQDFAKKSGLTERDNMNQLMLRAIKVI</sequence>
<name>A0AAV4NUG2_9ARAC</name>
<dbReference type="AlphaFoldDB" id="A0AAV4NUG2"/>
<reference evidence="1 2" key="1">
    <citation type="submission" date="2021-06" db="EMBL/GenBank/DDBJ databases">
        <title>Caerostris darwini draft genome.</title>
        <authorList>
            <person name="Kono N."/>
            <person name="Arakawa K."/>
        </authorList>
    </citation>
    <scope>NUCLEOTIDE SEQUENCE [LARGE SCALE GENOMIC DNA]</scope>
</reference>
<evidence type="ECO:0000313" key="1">
    <source>
        <dbReference type="EMBL" id="GIX87239.1"/>
    </source>
</evidence>
<organism evidence="1 2">
    <name type="scientific">Caerostris darwini</name>
    <dbReference type="NCBI Taxonomy" id="1538125"/>
    <lineage>
        <taxon>Eukaryota</taxon>
        <taxon>Metazoa</taxon>
        <taxon>Ecdysozoa</taxon>
        <taxon>Arthropoda</taxon>
        <taxon>Chelicerata</taxon>
        <taxon>Arachnida</taxon>
        <taxon>Araneae</taxon>
        <taxon>Araneomorphae</taxon>
        <taxon>Entelegynae</taxon>
        <taxon>Araneoidea</taxon>
        <taxon>Araneidae</taxon>
        <taxon>Caerostris</taxon>
    </lineage>
</organism>
<accession>A0AAV4NUG2</accession>
<gene>
    <name evidence="1" type="ORF">CDAR_503601</name>
</gene>
<protein>
    <submittedName>
        <fullName evidence="1">Uncharacterized protein</fullName>
    </submittedName>
</protein>
<dbReference type="EMBL" id="BPLQ01001983">
    <property type="protein sequence ID" value="GIX87239.1"/>
    <property type="molecule type" value="Genomic_DNA"/>
</dbReference>
<keyword evidence="2" id="KW-1185">Reference proteome</keyword>
<evidence type="ECO:0000313" key="2">
    <source>
        <dbReference type="Proteomes" id="UP001054837"/>
    </source>
</evidence>